<dbReference type="OrthoDB" id="4812256at2"/>
<dbReference type="SUPFAM" id="SSF52540">
    <property type="entry name" value="P-loop containing nucleoside triphosphate hydrolases"/>
    <property type="match status" value="1"/>
</dbReference>
<sequence>MSVVTGAARGVAERAGGEEWTEGGQGGHGIAATDISAALGLPTPTEAQQRVIEAPPAPALVVAGAGSGKTETMSGRVVWLVANGFVERDEILGLTFTRKAAGELAERIALRLDRIDEYGRRGLLPHLPEIVRSGALERIGAASSPAQRAAVQREVLDALAERYETGWDPSAPRDATDLIMRPRVSTYNAFADGIVREHAAHIGRDPDAAMLSQSASWLIARAVVLRAEIPGLEEVDRSLNGVIDAVQRLAGDVLDHRVDLDAMVRIAVQQADAFEPYRGSADVGKAVENLRAMPILADLVREYIAEKSRRGVLDFADQVGGAFDIVQASPEVRAELRAQHRVVLLDEYQDTSVIQTRFLAALFRDGAVMAVGDPHQSIYGWRGASADNLYAFGRTFADEQAARTYSLMTSWRNDERILHVANRVLQPLQRPGLDVPALEPRPGSGQGTVDVRYAETVDDEAADVAAWFAERRAAHDEALAGRPHTGAILFRSKRHMQTFAGALAARGIPHRILGLGGLLATPEVVDVVSALRVIHDPTAGSALIRLLVGPRFAIGVADMAALYDLARELAVRDGSLAPLTDELKQRLRSSRGADEAVSIVDAVDFVRTARDDYRLLEGISPTGRARLRAAGEMLERLRRAAGQPILELIRTIETELRLDIELAVNETRGPARVAATQLRAFGDEVRAFLVADDRGTISSLLAWLDKAEMTDELMPRTEPPEPGVVQLLTIHGSKGLEWDAVAVVRLVEDELPGRISDAQGWFGFGVVPFALRGDSDALPRFQWDPEAAKDGAGTDPRKREKAALDSLAAGITKAYPRGGALRRFKDDYRDYQRAEERRLAYVAVTRARTDLLLTGSHWSGQKNMRKPSPYLQEAIEELGLAPLPEALTEDNPYEGTARTSVWPMDPLGGRRSRVTAAAEEVRRAIADPQPAAPTEELARLLAERAARQRGIVVDAPTRVPASRFKDYVADYGGTVRTLGRPMPERPYRQTRLGTLFHAWVEHRSGSVGVGTSLDDGLWELDDDLTAAGTAAEAGDGAAADEIARADAEDLARLREIFERSEWAPLKPIAVETEIDFALPVGEGEPARIVICKLDAVYRRADRGGRIEIVDWKTGRPPATAAEREERMLQLALYRLAYHRRYGVPLDEIDVALFYVADDLVLRGDTVYSEEALVQRWNAARAAR</sequence>
<dbReference type="Pfam" id="PF00580">
    <property type="entry name" value="UvrD-helicase"/>
    <property type="match status" value="1"/>
</dbReference>
<dbReference type="CDD" id="cd17932">
    <property type="entry name" value="DEXQc_UvrD"/>
    <property type="match status" value="1"/>
</dbReference>
<evidence type="ECO:0000256" key="15">
    <source>
        <dbReference type="SAM" id="MobiDB-lite"/>
    </source>
</evidence>
<keyword evidence="19" id="KW-1185">Reference proteome</keyword>
<evidence type="ECO:0000256" key="2">
    <source>
        <dbReference type="ARBA" id="ARBA00022741"/>
    </source>
</evidence>
<dbReference type="PATRIC" id="fig|582680.7.peg.434"/>
<dbReference type="GO" id="GO:0043138">
    <property type="term" value="F:3'-5' DNA helicase activity"/>
    <property type="evidence" value="ECO:0007669"/>
    <property type="project" value="UniProtKB-EC"/>
</dbReference>
<dbReference type="PANTHER" id="PTHR11070">
    <property type="entry name" value="UVRD / RECB / PCRA DNA HELICASE FAMILY MEMBER"/>
    <property type="match status" value="1"/>
</dbReference>
<evidence type="ECO:0000256" key="11">
    <source>
        <dbReference type="ARBA" id="ARBA00034617"/>
    </source>
</evidence>
<proteinExistence type="predicted"/>
<evidence type="ECO:0000256" key="10">
    <source>
        <dbReference type="ARBA" id="ARBA00023235"/>
    </source>
</evidence>
<dbReference type="GO" id="GO:0016887">
    <property type="term" value="F:ATP hydrolysis activity"/>
    <property type="evidence" value="ECO:0007669"/>
    <property type="project" value="RHEA"/>
</dbReference>
<comment type="caution">
    <text evidence="18">The sequence shown here is derived from an EMBL/GenBank/DDBJ whole genome shotgun (WGS) entry which is preliminary data.</text>
</comment>
<dbReference type="InterPro" id="IPR027417">
    <property type="entry name" value="P-loop_NTPase"/>
</dbReference>
<evidence type="ECO:0000259" key="16">
    <source>
        <dbReference type="PROSITE" id="PS51198"/>
    </source>
</evidence>
<dbReference type="AlphaFoldDB" id="A0A0F0L437"/>
<dbReference type="PANTHER" id="PTHR11070:SF55">
    <property type="entry name" value="DNA 3'-5' HELICASE"/>
    <property type="match status" value="1"/>
</dbReference>
<keyword evidence="4 14" id="KW-0378">Hydrolase</keyword>
<evidence type="ECO:0000259" key="17">
    <source>
        <dbReference type="PROSITE" id="PS51217"/>
    </source>
</evidence>
<evidence type="ECO:0000256" key="5">
    <source>
        <dbReference type="ARBA" id="ARBA00022806"/>
    </source>
</evidence>
<keyword evidence="5 14" id="KW-0347">Helicase</keyword>
<comment type="catalytic activity">
    <reaction evidence="11">
        <text>Couples ATP hydrolysis with the unwinding of duplex DNA by translocating in the 3'-5' direction.</text>
        <dbReference type="EC" id="5.6.2.4"/>
    </reaction>
</comment>
<keyword evidence="1" id="KW-0540">Nuclease</keyword>
<accession>A0A0F0L437</accession>
<reference evidence="18 19" key="1">
    <citation type="submission" date="2015-02" db="EMBL/GenBank/DDBJ databases">
        <title>Draft genome sequences of ten Microbacterium spp. with emphasis on heavy metal contaminated environments.</title>
        <authorList>
            <person name="Corretto E."/>
        </authorList>
    </citation>
    <scope>NUCLEOTIDE SEQUENCE [LARGE SCALE GENOMIC DNA]</scope>
    <source>
        <strain evidence="18 19">DSM 23848</strain>
    </source>
</reference>
<organism evidence="18 19">
    <name type="scientific">Microbacterium azadirachtae</name>
    <dbReference type="NCBI Taxonomy" id="582680"/>
    <lineage>
        <taxon>Bacteria</taxon>
        <taxon>Bacillati</taxon>
        <taxon>Actinomycetota</taxon>
        <taxon>Actinomycetes</taxon>
        <taxon>Micrococcales</taxon>
        <taxon>Microbacteriaceae</taxon>
        <taxon>Microbacterium</taxon>
    </lineage>
</organism>
<dbReference type="Proteomes" id="UP000033448">
    <property type="component" value="Unassembled WGS sequence"/>
</dbReference>
<dbReference type="Pfam" id="PF12705">
    <property type="entry name" value="PDDEXK_1"/>
    <property type="match status" value="1"/>
</dbReference>
<dbReference type="Pfam" id="PF13361">
    <property type="entry name" value="UvrD_C"/>
    <property type="match status" value="1"/>
</dbReference>
<comment type="catalytic activity">
    <reaction evidence="13">
        <text>ATP + H2O = ADP + phosphate + H(+)</text>
        <dbReference type="Rhea" id="RHEA:13065"/>
        <dbReference type="ChEBI" id="CHEBI:15377"/>
        <dbReference type="ChEBI" id="CHEBI:15378"/>
        <dbReference type="ChEBI" id="CHEBI:30616"/>
        <dbReference type="ChEBI" id="CHEBI:43474"/>
        <dbReference type="ChEBI" id="CHEBI:456216"/>
        <dbReference type="EC" id="5.6.2.4"/>
    </reaction>
</comment>
<dbReference type="PROSITE" id="PS51198">
    <property type="entry name" value="UVRD_HELICASE_ATP_BIND"/>
    <property type="match status" value="1"/>
</dbReference>
<feature type="domain" description="UvrD-like helicase C-terminal" evidence="17">
    <location>
        <begin position="415"/>
        <end position="735"/>
    </location>
</feature>
<dbReference type="InterPro" id="IPR014016">
    <property type="entry name" value="UvrD-like_ATP-bd"/>
</dbReference>
<dbReference type="InterPro" id="IPR000212">
    <property type="entry name" value="DNA_helicase_UvrD/REP"/>
</dbReference>
<dbReference type="Gene3D" id="1.10.486.10">
    <property type="entry name" value="PCRA, domain 4"/>
    <property type="match status" value="1"/>
</dbReference>
<keyword evidence="3" id="KW-0227">DNA damage</keyword>
<evidence type="ECO:0000256" key="1">
    <source>
        <dbReference type="ARBA" id="ARBA00022722"/>
    </source>
</evidence>
<dbReference type="InterPro" id="IPR038726">
    <property type="entry name" value="PDDEXK_AddAB-type"/>
</dbReference>
<evidence type="ECO:0000256" key="4">
    <source>
        <dbReference type="ARBA" id="ARBA00022801"/>
    </source>
</evidence>
<dbReference type="PROSITE" id="PS51217">
    <property type="entry name" value="UVRD_HELICASE_CTER"/>
    <property type="match status" value="1"/>
</dbReference>
<evidence type="ECO:0000313" key="18">
    <source>
        <dbReference type="EMBL" id="KJL27449.1"/>
    </source>
</evidence>
<evidence type="ECO:0000256" key="14">
    <source>
        <dbReference type="PROSITE-ProRule" id="PRU00560"/>
    </source>
</evidence>
<dbReference type="Gene3D" id="3.40.50.300">
    <property type="entry name" value="P-loop containing nucleotide triphosphate hydrolases"/>
    <property type="match status" value="4"/>
</dbReference>
<evidence type="ECO:0000256" key="7">
    <source>
        <dbReference type="ARBA" id="ARBA00022840"/>
    </source>
</evidence>
<feature type="binding site" evidence="14">
    <location>
        <begin position="63"/>
        <end position="70"/>
    </location>
    <ligand>
        <name>ATP</name>
        <dbReference type="ChEBI" id="CHEBI:30616"/>
    </ligand>
</feature>
<dbReference type="Gene3D" id="3.90.320.10">
    <property type="match status" value="1"/>
</dbReference>
<evidence type="ECO:0000256" key="13">
    <source>
        <dbReference type="ARBA" id="ARBA00048988"/>
    </source>
</evidence>
<gene>
    <name evidence="18" type="primary">uvrD_2</name>
    <name evidence="18" type="ORF">RL72_00419</name>
</gene>
<dbReference type="RefSeq" id="WP_045249168.1">
    <property type="nucleotide sequence ID" value="NZ_JYIT01000051.1"/>
</dbReference>
<feature type="compositionally biased region" description="Low complexity" evidence="15">
    <location>
        <begin position="1"/>
        <end position="10"/>
    </location>
</feature>
<dbReference type="InterPro" id="IPR014017">
    <property type="entry name" value="DNA_helicase_UvrD-like_C"/>
</dbReference>
<feature type="domain" description="UvrD-like helicase ATP-binding" evidence="16">
    <location>
        <begin position="42"/>
        <end position="414"/>
    </location>
</feature>
<evidence type="ECO:0000256" key="3">
    <source>
        <dbReference type="ARBA" id="ARBA00022763"/>
    </source>
</evidence>
<dbReference type="GO" id="GO:0004527">
    <property type="term" value="F:exonuclease activity"/>
    <property type="evidence" value="ECO:0007669"/>
    <property type="project" value="UniProtKB-KW"/>
</dbReference>
<evidence type="ECO:0000256" key="9">
    <source>
        <dbReference type="ARBA" id="ARBA00023204"/>
    </source>
</evidence>
<protein>
    <recommendedName>
        <fullName evidence="12">DNA 3'-5' helicase</fullName>
        <ecNumber evidence="12">5.6.2.4</ecNumber>
    </recommendedName>
</protein>
<keyword evidence="2 14" id="KW-0547">Nucleotide-binding</keyword>
<keyword evidence="10" id="KW-0413">Isomerase</keyword>
<dbReference type="InterPro" id="IPR011604">
    <property type="entry name" value="PDDEXK-like_dom_sf"/>
</dbReference>
<dbReference type="GO" id="GO:0005829">
    <property type="term" value="C:cytosol"/>
    <property type="evidence" value="ECO:0007669"/>
    <property type="project" value="TreeGrafter"/>
</dbReference>
<dbReference type="GO" id="GO:0003677">
    <property type="term" value="F:DNA binding"/>
    <property type="evidence" value="ECO:0007669"/>
    <property type="project" value="UniProtKB-KW"/>
</dbReference>
<evidence type="ECO:0000313" key="19">
    <source>
        <dbReference type="Proteomes" id="UP000033448"/>
    </source>
</evidence>
<evidence type="ECO:0000256" key="6">
    <source>
        <dbReference type="ARBA" id="ARBA00022839"/>
    </source>
</evidence>
<keyword evidence="7 14" id="KW-0067">ATP-binding</keyword>
<dbReference type="EMBL" id="JYIT01000051">
    <property type="protein sequence ID" value="KJL27449.1"/>
    <property type="molecule type" value="Genomic_DNA"/>
</dbReference>
<dbReference type="EC" id="5.6.2.4" evidence="12"/>
<keyword evidence="6" id="KW-0269">Exonuclease</keyword>
<keyword evidence="9" id="KW-0234">DNA repair</keyword>
<dbReference type="GO" id="GO:0005524">
    <property type="term" value="F:ATP binding"/>
    <property type="evidence" value="ECO:0007669"/>
    <property type="project" value="UniProtKB-UniRule"/>
</dbReference>
<keyword evidence="8" id="KW-0238">DNA-binding</keyword>
<dbReference type="GO" id="GO:0033202">
    <property type="term" value="C:DNA helicase complex"/>
    <property type="evidence" value="ECO:0007669"/>
    <property type="project" value="TreeGrafter"/>
</dbReference>
<name>A0A0F0L437_9MICO</name>
<evidence type="ECO:0000256" key="8">
    <source>
        <dbReference type="ARBA" id="ARBA00023125"/>
    </source>
</evidence>
<evidence type="ECO:0000256" key="12">
    <source>
        <dbReference type="ARBA" id="ARBA00034808"/>
    </source>
</evidence>
<dbReference type="GO" id="GO:0000725">
    <property type="term" value="P:recombinational repair"/>
    <property type="evidence" value="ECO:0007669"/>
    <property type="project" value="TreeGrafter"/>
</dbReference>
<feature type="region of interest" description="Disordered" evidence="15">
    <location>
        <begin position="1"/>
        <end position="28"/>
    </location>
</feature>